<dbReference type="SUPFAM" id="SSF53448">
    <property type="entry name" value="Nucleotide-diphospho-sugar transferases"/>
    <property type="match status" value="1"/>
</dbReference>
<organism evidence="3 4">
    <name type="scientific">Sellimonas caecigallum</name>
    <dbReference type="NCBI Taxonomy" id="2592333"/>
    <lineage>
        <taxon>Bacteria</taxon>
        <taxon>Bacillati</taxon>
        <taxon>Bacillota</taxon>
        <taxon>Clostridia</taxon>
        <taxon>Lachnospirales</taxon>
        <taxon>Lachnospiraceae</taxon>
        <taxon>Sellimonas</taxon>
    </lineage>
</organism>
<dbReference type="InterPro" id="IPR001173">
    <property type="entry name" value="Glyco_trans_2-like"/>
</dbReference>
<dbReference type="PANTHER" id="PTHR15046:SF3">
    <property type="entry name" value="BETA-1,4 N-ACETYLGALACTOSAMINYLTRANSFERASE 2-LIKE"/>
    <property type="match status" value="1"/>
</dbReference>
<dbReference type="Pfam" id="PF00535">
    <property type="entry name" value="Glycos_transf_2"/>
    <property type="match status" value="1"/>
</dbReference>
<name>A0ABS7L8B3_9FIRM</name>
<dbReference type="RefSeq" id="WP_221920002.1">
    <property type="nucleotide sequence ID" value="NZ_CP173660.1"/>
</dbReference>
<keyword evidence="4" id="KW-1185">Reference proteome</keyword>
<dbReference type="EMBL" id="VIRV01000014">
    <property type="protein sequence ID" value="MBY0759338.1"/>
    <property type="molecule type" value="Genomic_DNA"/>
</dbReference>
<feature type="transmembrane region" description="Helical" evidence="1">
    <location>
        <begin position="242"/>
        <end position="263"/>
    </location>
</feature>
<dbReference type="PANTHER" id="PTHR15046">
    <property type="entry name" value="GLYCO_TRANS_2-LIKE DOMAIN-CONTAINING PROTEIN"/>
    <property type="match status" value="1"/>
</dbReference>
<feature type="domain" description="Glycosyltransferase 2-like" evidence="2">
    <location>
        <begin position="62"/>
        <end position="165"/>
    </location>
</feature>
<dbReference type="Proteomes" id="UP000779049">
    <property type="component" value="Unassembled WGS sequence"/>
</dbReference>
<evidence type="ECO:0000313" key="3">
    <source>
        <dbReference type="EMBL" id="MBY0759338.1"/>
    </source>
</evidence>
<gene>
    <name evidence="3" type="ORF">FLB61_09620</name>
</gene>
<dbReference type="Gene3D" id="3.90.550.10">
    <property type="entry name" value="Spore Coat Polysaccharide Biosynthesis Protein SpsA, Chain A"/>
    <property type="match status" value="1"/>
</dbReference>
<dbReference type="CDD" id="cd00761">
    <property type="entry name" value="Glyco_tranf_GTA_type"/>
    <property type="match status" value="1"/>
</dbReference>
<dbReference type="InterPro" id="IPR029044">
    <property type="entry name" value="Nucleotide-diphossugar_trans"/>
</dbReference>
<accession>A0ABS7L8B3</accession>
<keyword evidence="1" id="KW-0472">Membrane</keyword>
<comment type="caution">
    <text evidence="3">The sequence shown here is derived from an EMBL/GenBank/DDBJ whole genome shotgun (WGS) entry which is preliminary data.</text>
</comment>
<keyword evidence="1" id="KW-1133">Transmembrane helix</keyword>
<proteinExistence type="predicted"/>
<evidence type="ECO:0000313" key="4">
    <source>
        <dbReference type="Proteomes" id="UP000779049"/>
    </source>
</evidence>
<keyword evidence="1" id="KW-0812">Transmembrane</keyword>
<sequence>MKNAVKKAAKKLLYGPLSPIALSAFSLISDLEYRYFNSKWKKQGWKKPDQDEINFVCENVTVIYKSFERQKMAKRLYENLQSYYPGIRVIIADDSSAPLDLKGDSLEVLQLPFNSGLSYGLNRALEKVQTPYVMRMDDDELLTVRTCLGKQIQFLEAHPEIDLVGFCTLTAIRCMNPDKEVTKFTCFSMKGAPKQLRIPHMTQIDGNHFVMGKVPNLYVARTDKVRGVGWDDNIRMLDHQDFFWRAAGNMVSVIALGTAVFHYHNPFQRQYQKYRQDVEKDREYISQKRIGKLQK</sequence>
<evidence type="ECO:0000256" key="1">
    <source>
        <dbReference type="SAM" id="Phobius"/>
    </source>
</evidence>
<evidence type="ECO:0000259" key="2">
    <source>
        <dbReference type="Pfam" id="PF00535"/>
    </source>
</evidence>
<protein>
    <submittedName>
        <fullName evidence="3">Glycosyltransferase family 2 protein</fullName>
    </submittedName>
</protein>
<reference evidence="3 4" key="1">
    <citation type="journal article" date="2020" name="New Microbes New Infect">
        <title>Sellimonas caecigallum sp. nov., description and genome sequence of a new member of the Sellimonas genus isolated from the cecum of feral chicken.</title>
        <authorList>
            <person name="Wongkuna S."/>
            <person name="Ghimire S."/>
            <person name="Antony L."/>
            <person name="Chankhamhaengdecha S."/>
            <person name="Janvilisri T."/>
            <person name="Scaria J."/>
        </authorList>
    </citation>
    <scope>NUCLEOTIDE SEQUENCE [LARGE SCALE GENOMIC DNA]</scope>
    <source>
        <strain evidence="3 4">SW451</strain>
    </source>
</reference>